<evidence type="ECO:0000313" key="2">
    <source>
        <dbReference type="EMBL" id="KAA1084484.1"/>
    </source>
</evidence>
<comment type="caution">
    <text evidence="2">The sequence shown here is derived from an EMBL/GenBank/DDBJ whole genome shotgun (WGS) entry which is preliminary data.</text>
</comment>
<proteinExistence type="predicted"/>
<evidence type="ECO:0000313" key="3">
    <source>
        <dbReference type="Proteomes" id="UP000324748"/>
    </source>
</evidence>
<gene>
    <name evidence="2" type="ORF">PGT21_028861</name>
</gene>
<accession>A0A5B0N7Q2</accession>
<dbReference type="Proteomes" id="UP000324748">
    <property type="component" value="Unassembled WGS sequence"/>
</dbReference>
<name>A0A5B0N7Q2_PUCGR</name>
<sequence>MQSSTGWEKRRGGTVSSCFNFQETRTEGKEAWCIHLEAGQPSPAVVVRNPSRAFIHTGQHRTASLEDVRRTSAVPPPVIQSFRASPPRSLNRVPIPHLGTAAQKTPPTAVPIVLLI</sequence>
<organism evidence="2 3">
    <name type="scientific">Puccinia graminis f. sp. tritici</name>
    <dbReference type="NCBI Taxonomy" id="56615"/>
    <lineage>
        <taxon>Eukaryota</taxon>
        <taxon>Fungi</taxon>
        <taxon>Dikarya</taxon>
        <taxon>Basidiomycota</taxon>
        <taxon>Pucciniomycotina</taxon>
        <taxon>Pucciniomycetes</taxon>
        <taxon>Pucciniales</taxon>
        <taxon>Pucciniaceae</taxon>
        <taxon>Puccinia</taxon>
    </lineage>
</organism>
<reference evidence="2 3" key="1">
    <citation type="submission" date="2019-05" db="EMBL/GenBank/DDBJ databases">
        <title>Emergence of the Ug99 lineage of the wheat stem rust pathogen through somatic hybridization.</title>
        <authorList>
            <person name="Li F."/>
            <person name="Upadhyaya N.M."/>
            <person name="Sperschneider J."/>
            <person name="Matny O."/>
            <person name="Nguyen-Phuc H."/>
            <person name="Mago R."/>
            <person name="Raley C."/>
            <person name="Miller M.E."/>
            <person name="Silverstein K.A.T."/>
            <person name="Henningsen E."/>
            <person name="Hirsch C.D."/>
            <person name="Visser B."/>
            <person name="Pretorius Z.A."/>
            <person name="Steffenson B.J."/>
            <person name="Schwessinger B."/>
            <person name="Dodds P.N."/>
            <person name="Figueroa M."/>
        </authorList>
    </citation>
    <scope>NUCLEOTIDE SEQUENCE [LARGE SCALE GENOMIC DNA]</scope>
    <source>
        <strain evidence="2">21-0</strain>
    </source>
</reference>
<protein>
    <submittedName>
        <fullName evidence="2">Uncharacterized protein</fullName>
    </submittedName>
</protein>
<dbReference type="AlphaFoldDB" id="A0A5B0N7Q2"/>
<evidence type="ECO:0000256" key="1">
    <source>
        <dbReference type="SAM" id="MobiDB-lite"/>
    </source>
</evidence>
<dbReference type="EMBL" id="VSWC01000118">
    <property type="protein sequence ID" value="KAA1084484.1"/>
    <property type="molecule type" value="Genomic_DNA"/>
</dbReference>
<keyword evidence="3" id="KW-1185">Reference proteome</keyword>
<feature type="region of interest" description="Disordered" evidence="1">
    <location>
        <begin position="77"/>
        <end position="102"/>
    </location>
</feature>